<organism evidence="1 2">
    <name type="scientific">Brevibacterium aurantiacum</name>
    <dbReference type="NCBI Taxonomy" id="273384"/>
    <lineage>
        <taxon>Bacteria</taxon>
        <taxon>Bacillati</taxon>
        <taxon>Actinomycetota</taxon>
        <taxon>Actinomycetes</taxon>
        <taxon>Micrococcales</taxon>
        <taxon>Brevibacteriaceae</taxon>
        <taxon>Brevibacterium</taxon>
    </lineage>
</organism>
<reference evidence="2" key="1">
    <citation type="submission" date="2017-03" db="EMBL/GenBank/DDBJ databases">
        <authorList>
            <person name="Monnet C."/>
        </authorList>
    </citation>
    <scope>NUCLEOTIDE SEQUENCE [LARGE SCALE GENOMIC DNA]</scope>
    <source>
        <strain evidence="2">CNRZ 920</strain>
    </source>
</reference>
<protein>
    <submittedName>
        <fullName evidence="1">Uncharacterized protein</fullName>
    </submittedName>
</protein>
<evidence type="ECO:0000313" key="1">
    <source>
        <dbReference type="EMBL" id="SMY01110.1"/>
    </source>
</evidence>
<gene>
    <name evidence="1" type="ORF">BAUR920_03379</name>
</gene>
<evidence type="ECO:0000313" key="2">
    <source>
        <dbReference type="Proteomes" id="UP000234289"/>
    </source>
</evidence>
<dbReference type="Proteomes" id="UP000234289">
    <property type="component" value="Unassembled WGS sequence"/>
</dbReference>
<accession>A0A2H1KMZ7</accession>
<dbReference type="AlphaFoldDB" id="A0A2H1KMZ7"/>
<sequence>MPGEMGLVVEAGLGGRLGGGVPGQEKPAGAVHATADDVLVWGDPVGLGEHPDQVTAVGT</sequence>
<dbReference type="EMBL" id="FXZG01000030">
    <property type="protein sequence ID" value="SMY01110.1"/>
    <property type="molecule type" value="Genomic_DNA"/>
</dbReference>
<proteinExistence type="predicted"/>
<name>A0A2H1KMZ7_BREAU</name>